<dbReference type="AlphaFoldDB" id="A0AAU9R4G2"/>
<dbReference type="PANTHER" id="PTHR33784:SF25">
    <property type="entry name" value="NUCLEIC ACID-BINDING, OB-FOLD-LIKE PROTEIN"/>
    <property type="match status" value="1"/>
</dbReference>
<keyword evidence="3" id="KW-1185">Reference proteome</keyword>
<reference evidence="2 3" key="1">
    <citation type="submission" date="2022-03" db="EMBL/GenBank/DDBJ databases">
        <authorList>
            <person name="Nunn A."/>
            <person name="Chopra R."/>
            <person name="Nunn A."/>
            <person name="Contreras Garrido A."/>
        </authorList>
    </citation>
    <scope>NUCLEOTIDE SEQUENCE [LARGE SCALE GENOMIC DNA]</scope>
</reference>
<name>A0AAU9R4G2_THLAR</name>
<dbReference type="Proteomes" id="UP000836841">
    <property type="component" value="Chromosome 1"/>
</dbReference>
<feature type="domain" description="At2g35280-like TPR" evidence="1">
    <location>
        <begin position="74"/>
        <end position="163"/>
    </location>
</feature>
<dbReference type="Pfam" id="PF23310">
    <property type="entry name" value="TPR_27"/>
    <property type="match status" value="1"/>
</dbReference>
<dbReference type="PANTHER" id="PTHR33784">
    <property type="entry name" value="OS05G0482100 PROTEIN"/>
    <property type="match status" value="1"/>
</dbReference>
<dbReference type="EMBL" id="OU466857">
    <property type="protein sequence ID" value="CAH2033502.1"/>
    <property type="molecule type" value="Genomic_DNA"/>
</dbReference>
<dbReference type="InterPro" id="IPR040338">
    <property type="entry name" value="At1g67623-like"/>
</dbReference>
<evidence type="ECO:0000259" key="1">
    <source>
        <dbReference type="Pfam" id="PF23310"/>
    </source>
</evidence>
<organism evidence="2 3">
    <name type="scientific">Thlaspi arvense</name>
    <name type="common">Field penny-cress</name>
    <dbReference type="NCBI Taxonomy" id="13288"/>
    <lineage>
        <taxon>Eukaryota</taxon>
        <taxon>Viridiplantae</taxon>
        <taxon>Streptophyta</taxon>
        <taxon>Embryophyta</taxon>
        <taxon>Tracheophyta</taxon>
        <taxon>Spermatophyta</taxon>
        <taxon>Magnoliopsida</taxon>
        <taxon>eudicotyledons</taxon>
        <taxon>Gunneridae</taxon>
        <taxon>Pentapetalae</taxon>
        <taxon>rosids</taxon>
        <taxon>malvids</taxon>
        <taxon>Brassicales</taxon>
        <taxon>Brassicaceae</taxon>
        <taxon>Thlaspideae</taxon>
        <taxon>Thlaspi</taxon>
    </lineage>
</organism>
<accession>A0AAU9R4G2</accession>
<dbReference type="SUPFAM" id="SSF81383">
    <property type="entry name" value="F-box domain"/>
    <property type="match status" value="1"/>
</dbReference>
<evidence type="ECO:0000313" key="3">
    <source>
        <dbReference type="Proteomes" id="UP000836841"/>
    </source>
</evidence>
<dbReference type="InterPro" id="IPR036047">
    <property type="entry name" value="F-box-like_dom_sf"/>
</dbReference>
<sequence length="214" mass="24967">MKRNFCKASLTMLPYDMLMVILAKIGAFSSVDLWSCMVSCKTFLEVAKYPEVLRSLRLEDVFLPPYERVPNGMDLLKECAKSGNVHGTFLCGLFNFFYLKNVKEGLKQLATAAKEAHSEAMYLYGMISLIEGVFDEGSNYLTQLWRNQGIESVRQCQMNVRWVVLEMSVRQYREYDILLSLMEIGEECRHINLNEVCDECFIRKEIYRFMDYMN</sequence>
<gene>
    <name evidence="2" type="ORF">TAV2_LOCUS1794</name>
</gene>
<dbReference type="InterPro" id="IPR057136">
    <property type="entry name" value="At2g35280_TPR_dom"/>
</dbReference>
<proteinExistence type="predicted"/>
<protein>
    <recommendedName>
        <fullName evidence="1">At2g35280-like TPR domain-containing protein</fullName>
    </recommendedName>
</protein>
<evidence type="ECO:0000313" key="2">
    <source>
        <dbReference type="EMBL" id="CAH2033502.1"/>
    </source>
</evidence>